<dbReference type="Proteomes" id="UP001243009">
    <property type="component" value="Unassembled WGS sequence"/>
</dbReference>
<feature type="region of interest" description="Disordered" evidence="7">
    <location>
        <begin position="186"/>
        <end position="209"/>
    </location>
</feature>
<dbReference type="InterPro" id="IPR024934">
    <property type="entry name" value="Rubredoxin-like_dom"/>
</dbReference>
<evidence type="ECO:0000256" key="7">
    <source>
        <dbReference type="SAM" id="MobiDB-lite"/>
    </source>
</evidence>
<name>A0ABT9DZK7_9PROT</name>
<dbReference type="NCBIfam" id="TIGR03993">
    <property type="entry name" value="hydrog_HybE"/>
    <property type="match status" value="1"/>
</dbReference>
<organism evidence="9 10">
    <name type="scientific">Paracraurococcus lichenis</name>
    <dbReference type="NCBI Taxonomy" id="3064888"/>
    <lineage>
        <taxon>Bacteria</taxon>
        <taxon>Pseudomonadati</taxon>
        <taxon>Pseudomonadota</taxon>
        <taxon>Alphaproteobacteria</taxon>
        <taxon>Acetobacterales</taxon>
        <taxon>Roseomonadaceae</taxon>
        <taxon>Paracraurococcus</taxon>
    </lineage>
</organism>
<dbReference type="InterPro" id="IPR024935">
    <property type="entry name" value="Rubredoxin_dom"/>
</dbReference>
<dbReference type="PANTHER" id="PTHR47627">
    <property type="entry name" value="RUBREDOXIN"/>
    <property type="match status" value="1"/>
</dbReference>
<dbReference type="PROSITE" id="PS50903">
    <property type="entry name" value="RUBREDOXIN_LIKE"/>
    <property type="match status" value="1"/>
</dbReference>
<dbReference type="InterPro" id="IPR050526">
    <property type="entry name" value="Rubredoxin_ET"/>
</dbReference>
<feature type="domain" description="Rubredoxin-like" evidence="8">
    <location>
        <begin position="9"/>
        <end position="60"/>
    </location>
</feature>
<keyword evidence="5 6" id="KW-0408">Iron</keyword>
<dbReference type="PROSITE" id="PS00202">
    <property type="entry name" value="RUBREDOXIN"/>
    <property type="match status" value="1"/>
</dbReference>
<evidence type="ECO:0000256" key="2">
    <source>
        <dbReference type="ARBA" id="ARBA00022448"/>
    </source>
</evidence>
<comment type="cofactor">
    <cofactor evidence="1 6">
        <name>Fe(3+)</name>
        <dbReference type="ChEBI" id="CHEBI:29034"/>
    </cofactor>
</comment>
<sequence>MSETLEAAADRHECGVCWHVYDAAAGDEAWQVPPGTPFAALPAHWRCPNCDSGKERFLALGADSPMAARLRALAAGYRAAEARLRGLPVHNPALEVALVGFVAQGEGFAGVAVTPWSMNLVWLPARAEAIAAALGETVEHVLPGGAFDFLVVELDGVGRFLSCSLFSPMAEFADAEAARLAAEAAAQEALTPPAPPPPPARGRRALFGG</sequence>
<evidence type="ECO:0000259" key="8">
    <source>
        <dbReference type="PROSITE" id="PS50903"/>
    </source>
</evidence>
<evidence type="ECO:0000256" key="6">
    <source>
        <dbReference type="RuleBase" id="RU003820"/>
    </source>
</evidence>
<dbReference type="PRINTS" id="PR00163">
    <property type="entry name" value="RUBREDOXIN"/>
</dbReference>
<dbReference type="InterPro" id="IPR023994">
    <property type="entry name" value="NiFe-hyd_HybE"/>
</dbReference>
<dbReference type="PANTHER" id="PTHR47627:SF1">
    <property type="entry name" value="RUBREDOXIN-1-RELATED"/>
    <property type="match status" value="1"/>
</dbReference>
<dbReference type="EMBL" id="JAUTWS010000011">
    <property type="protein sequence ID" value="MDO9709325.1"/>
    <property type="molecule type" value="Genomic_DNA"/>
</dbReference>
<keyword evidence="4 6" id="KW-0249">Electron transport</keyword>
<evidence type="ECO:0000313" key="9">
    <source>
        <dbReference type="EMBL" id="MDO9709325.1"/>
    </source>
</evidence>
<dbReference type="RefSeq" id="WP_305104190.1">
    <property type="nucleotide sequence ID" value="NZ_JAUTWS010000011.1"/>
</dbReference>
<dbReference type="InterPro" id="IPR038530">
    <property type="entry name" value="NiFe-hyd_HybE_sf"/>
</dbReference>
<evidence type="ECO:0000256" key="4">
    <source>
        <dbReference type="ARBA" id="ARBA00022982"/>
    </source>
</evidence>
<evidence type="ECO:0000313" key="10">
    <source>
        <dbReference type="Proteomes" id="UP001243009"/>
    </source>
</evidence>
<protein>
    <recommendedName>
        <fullName evidence="6">Rubredoxin</fullName>
    </recommendedName>
</protein>
<keyword evidence="10" id="KW-1185">Reference proteome</keyword>
<evidence type="ECO:0000256" key="5">
    <source>
        <dbReference type="ARBA" id="ARBA00023004"/>
    </source>
</evidence>
<dbReference type="Gene3D" id="3.30.1460.40">
    <property type="entry name" value="[NiFe]-hydrogenase assembly chaperone, HybE"/>
    <property type="match status" value="1"/>
</dbReference>
<comment type="caution">
    <text evidence="9">The sequence shown here is derived from an EMBL/GenBank/DDBJ whole genome shotgun (WGS) entry which is preliminary data.</text>
</comment>
<evidence type="ECO:0000256" key="1">
    <source>
        <dbReference type="ARBA" id="ARBA00001965"/>
    </source>
</evidence>
<dbReference type="Pfam" id="PF11939">
    <property type="entry name" value="NiFe-hyd_HybE"/>
    <property type="match status" value="1"/>
</dbReference>
<dbReference type="SUPFAM" id="SSF57802">
    <property type="entry name" value="Rubredoxin-like"/>
    <property type="match status" value="1"/>
</dbReference>
<gene>
    <name evidence="9" type="primary">hybE</name>
    <name evidence="9" type="ORF">Q7A36_13315</name>
</gene>
<proteinExistence type="inferred from homology"/>
<dbReference type="Gene3D" id="2.20.28.10">
    <property type="match status" value="1"/>
</dbReference>
<dbReference type="CDD" id="cd00730">
    <property type="entry name" value="rubredoxin"/>
    <property type="match status" value="1"/>
</dbReference>
<evidence type="ECO:0000256" key="3">
    <source>
        <dbReference type="ARBA" id="ARBA00022723"/>
    </source>
</evidence>
<dbReference type="Pfam" id="PF00301">
    <property type="entry name" value="Rubredoxin"/>
    <property type="match status" value="1"/>
</dbReference>
<comment type="similarity">
    <text evidence="6">Belongs to the rubredoxin family.</text>
</comment>
<dbReference type="InterPro" id="IPR018527">
    <property type="entry name" value="Rubredoxin_Fe_BS"/>
</dbReference>
<keyword evidence="3 6" id="KW-0479">Metal-binding</keyword>
<accession>A0ABT9DZK7</accession>
<reference evidence="9 10" key="1">
    <citation type="submission" date="2023-08" db="EMBL/GenBank/DDBJ databases">
        <title>The draft genome sequence of Paracraurococcus sp. LOR1-02.</title>
        <authorList>
            <person name="Kingkaew E."/>
            <person name="Tanasupawat S."/>
        </authorList>
    </citation>
    <scope>NUCLEOTIDE SEQUENCE [LARGE SCALE GENOMIC DNA]</scope>
    <source>
        <strain evidence="9 10">LOR1-02</strain>
    </source>
</reference>
<keyword evidence="2" id="KW-0813">Transport</keyword>